<feature type="transmembrane region" description="Helical" evidence="1">
    <location>
        <begin position="57"/>
        <end position="79"/>
    </location>
</feature>
<evidence type="ECO:0000256" key="1">
    <source>
        <dbReference type="SAM" id="Phobius"/>
    </source>
</evidence>
<protein>
    <submittedName>
        <fullName evidence="2">Uncharacterized protein</fullName>
    </submittedName>
</protein>
<dbReference type="PANTHER" id="PTHR14463">
    <property type="entry name" value="LIPASE MATURATION FACTOR"/>
    <property type="match status" value="1"/>
</dbReference>
<keyword evidence="1" id="KW-1133">Transmembrane helix</keyword>
<dbReference type="AlphaFoldDB" id="A0A7S2UHD9"/>
<feature type="transmembrane region" description="Helical" evidence="1">
    <location>
        <begin position="106"/>
        <end position="124"/>
    </location>
</feature>
<gene>
    <name evidence="2" type="ORF">ASEP1449_LOCUS9256</name>
</gene>
<evidence type="ECO:0000313" key="2">
    <source>
        <dbReference type="EMBL" id="CAD9817424.1"/>
    </source>
</evidence>
<accession>A0A7S2UHD9</accession>
<organism evidence="2">
    <name type="scientific">Attheya septentrionalis</name>
    <dbReference type="NCBI Taxonomy" id="420275"/>
    <lineage>
        <taxon>Eukaryota</taxon>
        <taxon>Sar</taxon>
        <taxon>Stramenopiles</taxon>
        <taxon>Ochrophyta</taxon>
        <taxon>Bacillariophyta</taxon>
        <taxon>Coscinodiscophyceae</taxon>
        <taxon>Chaetocerotophycidae</taxon>
        <taxon>Chaetocerotales</taxon>
        <taxon>Attheyaceae</taxon>
        <taxon>Attheya</taxon>
    </lineage>
</organism>
<dbReference type="GO" id="GO:0005789">
    <property type="term" value="C:endoplasmic reticulum membrane"/>
    <property type="evidence" value="ECO:0007669"/>
    <property type="project" value="TreeGrafter"/>
</dbReference>
<proteinExistence type="predicted"/>
<sequence length="270" mass="31448">MFCASTNCCNTSNRLTGNYNFFNILTMVLCIPCFETDDIGTQFMSIWKRSKKYMRVLVFRPVQQFASVLFIYLIFRWMFDLKWNIMNTYSVELKMSNEDCNQMVEFMLPFVVGALFIYIPFQSLVLSGKQHRRMQFIHVAFCVICIGVMAFPMLALTPNLSEGGFFGSSAFGKLWFKARMHRVINSYGLFRRMTGVGEMGTQEHSEFNHETGPWGWGGLPPSIVERPELILEGLIYRDNVTEMEWRELKFRWKPGDVMVSPKQVAPHQPR</sequence>
<keyword evidence="1" id="KW-0812">Transmembrane</keyword>
<reference evidence="2" key="1">
    <citation type="submission" date="2021-01" db="EMBL/GenBank/DDBJ databases">
        <authorList>
            <person name="Corre E."/>
            <person name="Pelletier E."/>
            <person name="Niang G."/>
            <person name="Scheremetjew M."/>
            <person name="Finn R."/>
            <person name="Kale V."/>
            <person name="Holt S."/>
            <person name="Cochrane G."/>
            <person name="Meng A."/>
            <person name="Brown T."/>
            <person name="Cohen L."/>
        </authorList>
    </citation>
    <scope>NUCLEOTIDE SEQUENCE</scope>
    <source>
        <strain evidence="2">CCMP2084</strain>
    </source>
</reference>
<feature type="transmembrane region" description="Helical" evidence="1">
    <location>
        <begin position="136"/>
        <end position="156"/>
    </location>
</feature>
<name>A0A7S2UHD9_9STRA</name>
<keyword evidence="1" id="KW-0472">Membrane</keyword>
<dbReference type="InterPro" id="IPR009613">
    <property type="entry name" value="LMF"/>
</dbReference>
<dbReference type="EMBL" id="HBHQ01013890">
    <property type="protein sequence ID" value="CAD9817424.1"/>
    <property type="molecule type" value="Transcribed_RNA"/>
</dbReference>
<dbReference type="GO" id="GO:0051604">
    <property type="term" value="P:protein maturation"/>
    <property type="evidence" value="ECO:0007669"/>
    <property type="project" value="InterPro"/>
</dbReference>